<evidence type="ECO:0000313" key="3">
    <source>
        <dbReference type="Proteomes" id="UP000549009"/>
    </source>
</evidence>
<evidence type="ECO:0000313" key="2">
    <source>
        <dbReference type="EMBL" id="MBB5109129.1"/>
    </source>
</evidence>
<dbReference type="Proteomes" id="UP000549009">
    <property type="component" value="Unassembled WGS sequence"/>
</dbReference>
<keyword evidence="3" id="KW-1185">Reference proteome</keyword>
<feature type="compositionally biased region" description="Gly residues" evidence="1">
    <location>
        <begin position="78"/>
        <end position="88"/>
    </location>
</feature>
<organism evidence="2 3">
    <name type="scientific">Streptomyces spectabilis</name>
    <dbReference type="NCBI Taxonomy" id="68270"/>
    <lineage>
        <taxon>Bacteria</taxon>
        <taxon>Bacillati</taxon>
        <taxon>Actinomycetota</taxon>
        <taxon>Actinomycetes</taxon>
        <taxon>Kitasatosporales</taxon>
        <taxon>Streptomycetaceae</taxon>
        <taxon>Streptomyces</taxon>
    </lineage>
</organism>
<dbReference type="RefSeq" id="WP_229879626.1">
    <property type="nucleotide sequence ID" value="NZ_BMSQ01000027.1"/>
</dbReference>
<comment type="caution">
    <text evidence="2">The sequence shown here is derived from an EMBL/GenBank/DDBJ whole genome shotgun (WGS) entry which is preliminary data.</text>
</comment>
<evidence type="ECO:0000256" key="1">
    <source>
        <dbReference type="SAM" id="MobiDB-lite"/>
    </source>
</evidence>
<protein>
    <submittedName>
        <fullName evidence="2">Uncharacterized protein</fullName>
    </submittedName>
</protein>
<accession>A0A7W8B2F7</accession>
<dbReference type="EMBL" id="JACHJD010000024">
    <property type="protein sequence ID" value="MBB5109129.1"/>
    <property type="molecule type" value="Genomic_DNA"/>
</dbReference>
<name>A0A7W8B2F7_STRST</name>
<gene>
    <name evidence="2" type="ORF">FHS40_008257</name>
</gene>
<feature type="region of interest" description="Disordered" evidence="1">
    <location>
        <begin position="77"/>
        <end position="103"/>
    </location>
</feature>
<sequence length="103" mass="10986">MRQRERVGLARLERYVREAVLPTTRPHTTAPRQVLETLGEAGGLCTARTRNGDGDVVVCTLGAGHYDPDDVPLFKSGKPGGWHTGGGQIRNDSGTAAIPHTAL</sequence>
<reference evidence="2 3" key="1">
    <citation type="submission" date="2020-08" db="EMBL/GenBank/DDBJ databases">
        <title>Genomic Encyclopedia of Type Strains, Phase III (KMG-III): the genomes of soil and plant-associated and newly described type strains.</title>
        <authorList>
            <person name="Whitman W."/>
        </authorList>
    </citation>
    <scope>NUCLEOTIDE SEQUENCE [LARGE SCALE GENOMIC DNA]</scope>
    <source>
        <strain evidence="2 3">CECT 3146</strain>
    </source>
</reference>
<proteinExistence type="predicted"/>
<dbReference type="AlphaFoldDB" id="A0A7W8B2F7"/>